<evidence type="ECO:0000313" key="3">
    <source>
        <dbReference type="Proteomes" id="UP001605036"/>
    </source>
</evidence>
<gene>
    <name evidence="2" type="ORF">R1flu_008401</name>
</gene>
<organism evidence="2 3">
    <name type="scientific">Riccia fluitans</name>
    <dbReference type="NCBI Taxonomy" id="41844"/>
    <lineage>
        <taxon>Eukaryota</taxon>
        <taxon>Viridiplantae</taxon>
        <taxon>Streptophyta</taxon>
        <taxon>Embryophyta</taxon>
        <taxon>Marchantiophyta</taxon>
        <taxon>Marchantiopsida</taxon>
        <taxon>Marchantiidae</taxon>
        <taxon>Marchantiales</taxon>
        <taxon>Ricciaceae</taxon>
        <taxon>Riccia</taxon>
    </lineage>
</organism>
<dbReference type="EMBL" id="JBHFFA010000005">
    <property type="protein sequence ID" value="KAL2624156.1"/>
    <property type="molecule type" value="Genomic_DNA"/>
</dbReference>
<dbReference type="Proteomes" id="UP001605036">
    <property type="component" value="Unassembled WGS sequence"/>
</dbReference>
<accession>A0ABD1YBK3</accession>
<evidence type="ECO:0000256" key="1">
    <source>
        <dbReference type="SAM" id="Coils"/>
    </source>
</evidence>
<dbReference type="AlphaFoldDB" id="A0ABD1YBK3"/>
<sequence>MTLLEIAIHLNKENRNDEVRRLQEEVKKVTLEKTKAEDENTTLKSERKSLQTEIRRKDEAMLMATEEF</sequence>
<keyword evidence="1" id="KW-0175">Coiled coil</keyword>
<proteinExistence type="predicted"/>
<keyword evidence="3" id="KW-1185">Reference proteome</keyword>
<protein>
    <submittedName>
        <fullName evidence="2">Uncharacterized protein</fullName>
    </submittedName>
</protein>
<feature type="coiled-coil region" evidence="1">
    <location>
        <begin position="12"/>
        <end position="60"/>
    </location>
</feature>
<comment type="caution">
    <text evidence="2">The sequence shown here is derived from an EMBL/GenBank/DDBJ whole genome shotgun (WGS) entry which is preliminary data.</text>
</comment>
<reference evidence="2 3" key="1">
    <citation type="submission" date="2024-09" db="EMBL/GenBank/DDBJ databases">
        <title>Chromosome-scale assembly of Riccia fluitans.</title>
        <authorList>
            <person name="Paukszto L."/>
            <person name="Sawicki J."/>
            <person name="Karawczyk K."/>
            <person name="Piernik-Szablinska J."/>
            <person name="Szczecinska M."/>
            <person name="Mazdziarz M."/>
        </authorList>
    </citation>
    <scope>NUCLEOTIDE SEQUENCE [LARGE SCALE GENOMIC DNA]</scope>
    <source>
        <strain evidence="2">Rf_01</strain>
        <tissue evidence="2">Aerial parts of the thallus</tissue>
    </source>
</reference>
<name>A0ABD1YBK3_9MARC</name>
<evidence type="ECO:0000313" key="2">
    <source>
        <dbReference type="EMBL" id="KAL2624156.1"/>
    </source>
</evidence>